<dbReference type="EMBL" id="GL945430">
    <property type="protein sequence ID" value="EGO28570.1"/>
    <property type="molecule type" value="Genomic_DNA"/>
</dbReference>
<dbReference type="Gene3D" id="3.40.50.720">
    <property type="entry name" value="NAD(P)-binding Rossmann-like Domain"/>
    <property type="match status" value="1"/>
</dbReference>
<dbReference type="PANTHER" id="PTHR24321">
    <property type="entry name" value="DEHYDROGENASES, SHORT CHAIN"/>
    <property type="match status" value="1"/>
</dbReference>
<dbReference type="Proteomes" id="UP000008064">
    <property type="component" value="Unassembled WGS sequence"/>
</dbReference>
<accession>F8NLF3</accession>
<dbReference type="GeneID" id="18813162"/>
<reference evidence="4" key="1">
    <citation type="journal article" date="2011" name="Science">
        <title>The plant cell wall-decomposing machinery underlies the functional diversity of forest fungi.</title>
        <authorList>
            <person name="Eastwood D.C."/>
            <person name="Floudas D."/>
            <person name="Binder M."/>
            <person name="Majcherczyk A."/>
            <person name="Schneider P."/>
            <person name="Aerts A."/>
            <person name="Asiegbu F.O."/>
            <person name="Baker S.E."/>
            <person name="Barry K."/>
            <person name="Bendiksby M."/>
            <person name="Blumentritt M."/>
            <person name="Coutinho P.M."/>
            <person name="Cullen D."/>
            <person name="de Vries R.P."/>
            <person name="Gathman A."/>
            <person name="Goodell B."/>
            <person name="Henrissat B."/>
            <person name="Ihrmark K."/>
            <person name="Kauserud H."/>
            <person name="Kohler A."/>
            <person name="LaButti K."/>
            <person name="Lapidus A."/>
            <person name="Lavin J.L."/>
            <person name="Lee Y.-H."/>
            <person name="Lindquist E."/>
            <person name="Lilly W."/>
            <person name="Lucas S."/>
            <person name="Morin E."/>
            <person name="Murat C."/>
            <person name="Oguiza J.A."/>
            <person name="Park J."/>
            <person name="Pisabarro A.G."/>
            <person name="Riley R."/>
            <person name="Rosling A."/>
            <person name="Salamov A."/>
            <person name="Schmidt O."/>
            <person name="Schmutz J."/>
            <person name="Skrede I."/>
            <person name="Stenlid J."/>
            <person name="Wiebenga A."/>
            <person name="Xie X."/>
            <person name="Kuees U."/>
            <person name="Hibbett D.S."/>
            <person name="Hoffmeister D."/>
            <person name="Hoegberg N."/>
            <person name="Martin F."/>
            <person name="Grigoriev I.V."/>
            <person name="Watkinson S.C."/>
        </authorList>
    </citation>
    <scope>NUCLEOTIDE SEQUENCE [LARGE SCALE GENOMIC DNA]</scope>
    <source>
        <strain evidence="4">S7.9</strain>
    </source>
</reference>
<dbReference type="InterPro" id="IPR002347">
    <property type="entry name" value="SDR_fam"/>
</dbReference>
<dbReference type="HOGENOM" id="CLU_010194_1_3_1"/>
<dbReference type="PANTHER" id="PTHR24321:SF8">
    <property type="entry name" value="ESTRADIOL 17-BETA-DEHYDROGENASE 8-RELATED"/>
    <property type="match status" value="1"/>
</dbReference>
<name>F8NLF3_SERL9</name>
<evidence type="ECO:0000256" key="1">
    <source>
        <dbReference type="ARBA" id="ARBA00006484"/>
    </source>
</evidence>
<dbReference type="AlphaFoldDB" id="F8NLF3"/>
<proteinExistence type="inferred from homology"/>
<organism evidence="4">
    <name type="scientific">Serpula lacrymans var. lacrymans (strain S7.9)</name>
    <name type="common">Dry rot fungus</name>
    <dbReference type="NCBI Taxonomy" id="578457"/>
    <lineage>
        <taxon>Eukaryota</taxon>
        <taxon>Fungi</taxon>
        <taxon>Dikarya</taxon>
        <taxon>Basidiomycota</taxon>
        <taxon>Agaricomycotina</taxon>
        <taxon>Agaricomycetes</taxon>
        <taxon>Agaricomycetidae</taxon>
        <taxon>Boletales</taxon>
        <taxon>Coniophorineae</taxon>
        <taxon>Serpulaceae</taxon>
        <taxon>Serpula</taxon>
    </lineage>
</organism>
<evidence type="ECO:0000313" key="3">
    <source>
        <dbReference type="EMBL" id="EGO28570.1"/>
    </source>
</evidence>
<evidence type="ECO:0000313" key="4">
    <source>
        <dbReference type="Proteomes" id="UP000008064"/>
    </source>
</evidence>
<comment type="similarity">
    <text evidence="1">Belongs to the short-chain dehydrogenases/reductases (SDR) family.</text>
</comment>
<dbReference type="SUPFAM" id="SSF51735">
    <property type="entry name" value="NAD(P)-binding Rossmann-fold domains"/>
    <property type="match status" value="1"/>
</dbReference>
<keyword evidence="2" id="KW-0560">Oxidoreductase</keyword>
<dbReference type="OrthoDB" id="10253736at2759"/>
<sequence>MSMDLGLKDVHVLVTGASSEIGVEIVRLYLSLGANVSAHYHSNVEPLKGLAKSYRHHTQLTRADLSNEADVVRMFEFISQQSFGPVQIAVLNHGSFNLEEIPTARMSLHQWNTTLSVNLTSSFLVSREYLRGLEDASAAQKDEACIVLIGSAAGKYGEAGRVDYAAIKSGLMTGLTLSLKNEIVKIAPRGRVNCVVPGWVKTQANREALEDPEIVYKALATVPLKKVATTKDIANQIAIISSATVSGHVTGQWLMIDGGMEGRLLNQRSDIHMPI</sequence>
<dbReference type="KEGG" id="sla:SERLADRAFT_413420"/>
<dbReference type="InterPro" id="IPR036291">
    <property type="entry name" value="NAD(P)-bd_dom_sf"/>
</dbReference>
<protein>
    <submittedName>
        <fullName evidence="3">Uncharacterized protein</fullName>
    </submittedName>
</protein>
<dbReference type="GO" id="GO:0016491">
    <property type="term" value="F:oxidoreductase activity"/>
    <property type="evidence" value="ECO:0007669"/>
    <property type="project" value="UniProtKB-KW"/>
</dbReference>
<dbReference type="PRINTS" id="PR00081">
    <property type="entry name" value="GDHRDH"/>
</dbReference>
<evidence type="ECO:0000256" key="2">
    <source>
        <dbReference type="ARBA" id="ARBA00023002"/>
    </source>
</evidence>
<dbReference type="Pfam" id="PF13561">
    <property type="entry name" value="adh_short_C2"/>
    <property type="match status" value="1"/>
</dbReference>
<gene>
    <name evidence="3" type="ORF">SERLADRAFT_413420</name>
</gene>
<dbReference type="RefSeq" id="XP_007314769.1">
    <property type="nucleotide sequence ID" value="XM_007314707.1"/>
</dbReference>